<proteinExistence type="predicted"/>
<keyword evidence="2" id="KW-0472">Membrane</keyword>
<sequence length="169" mass="18310">MILMTWLAAMPTPSPPTNTPATPADGGGTLAAYVALAVAILTPLAAMVKALASWRSRRQRKAETDGNFIKNESVISGMTLQSWQESRQEVKDARAEAKEARERAQAAETRADHADDRADQAETRLRKAEARIDELEAAFKAFQRRVAACSVADPPGCPLREAVVELPTP</sequence>
<comment type="caution">
    <text evidence="3">The sequence shown here is derived from an EMBL/GenBank/DDBJ whole genome shotgun (WGS) entry which is preliminary data.</text>
</comment>
<reference evidence="3 4" key="1">
    <citation type="submission" date="2021-11" db="EMBL/GenBank/DDBJ databases">
        <title>Draft genome sequence of Actinomycetospora sp. SF1 isolated from the rhizosphere soil.</title>
        <authorList>
            <person name="Duangmal K."/>
            <person name="Chantavorakit T."/>
        </authorList>
    </citation>
    <scope>NUCLEOTIDE SEQUENCE [LARGE SCALE GENOMIC DNA]</scope>
    <source>
        <strain evidence="3 4">TBRC 5722</strain>
    </source>
</reference>
<evidence type="ECO:0000256" key="1">
    <source>
        <dbReference type="SAM" id="MobiDB-lite"/>
    </source>
</evidence>
<dbReference type="EMBL" id="JAJNDB010000001">
    <property type="protein sequence ID" value="MCD2193535.1"/>
    <property type="molecule type" value="Genomic_DNA"/>
</dbReference>
<name>A0ABS8P7L4_9PSEU</name>
<dbReference type="Proteomes" id="UP001199469">
    <property type="component" value="Unassembled WGS sequence"/>
</dbReference>
<evidence type="ECO:0000313" key="3">
    <source>
        <dbReference type="EMBL" id="MCD2193535.1"/>
    </source>
</evidence>
<feature type="transmembrane region" description="Helical" evidence="2">
    <location>
        <begin position="31"/>
        <end position="52"/>
    </location>
</feature>
<feature type="compositionally biased region" description="Basic and acidic residues" evidence="1">
    <location>
        <begin position="86"/>
        <end position="121"/>
    </location>
</feature>
<feature type="region of interest" description="Disordered" evidence="1">
    <location>
        <begin position="85"/>
        <end position="121"/>
    </location>
</feature>
<keyword evidence="4" id="KW-1185">Reference proteome</keyword>
<gene>
    <name evidence="3" type="ORF">LQ327_09080</name>
</gene>
<accession>A0ABS8P7L4</accession>
<dbReference type="RefSeq" id="WP_230731778.1">
    <property type="nucleotide sequence ID" value="NZ_JAJNDB010000001.1"/>
</dbReference>
<evidence type="ECO:0000256" key="2">
    <source>
        <dbReference type="SAM" id="Phobius"/>
    </source>
</evidence>
<dbReference type="SUPFAM" id="SSF57997">
    <property type="entry name" value="Tropomyosin"/>
    <property type="match status" value="1"/>
</dbReference>
<dbReference type="Gene3D" id="1.20.5.340">
    <property type="match status" value="1"/>
</dbReference>
<keyword evidence="2" id="KW-0812">Transmembrane</keyword>
<organism evidence="3 4">
    <name type="scientific">Actinomycetospora endophytica</name>
    <dbReference type="NCBI Taxonomy" id="2291215"/>
    <lineage>
        <taxon>Bacteria</taxon>
        <taxon>Bacillati</taxon>
        <taxon>Actinomycetota</taxon>
        <taxon>Actinomycetes</taxon>
        <taxon>Pseudonocardiales</taxon>
        <taxon>Pseudonocardiaceae</taxon>
        <taxon>Actinomycetospora</taxon>
    </lineage>
</organism>
<keyword evidence="2" id="KW-1133">Transmembrane helix</keyword>
<protein>
    <submittedName>
        <fullName evidence="3">Uncharacterized protein</fullName>
    </submittedName>
</protein>
<evidence type="ECO:0000313" key="4">
    <source>
        <dbReference type="Proteomes" id="UP001199469"/>
    </source>
</evidence>